<gene>
    <name evidence="6" type="ORF">B456_009G252900</name>
</gene>
<protein>
    <recommendedName>
        <fullName evidence="8">Protein IDA-LIKE 2</fullName>
    </recommendedName>
</protein>
<dbReference type="Proteomes" id="UP000032304">
    <property type="component" value="Chromosome 9"/>
</dbReference>
<organism evidence="6 7">
    <name type="scientific">Gossypium raimondii</name>
    <name type="common">Peruvian cotton</name>
    <name type="synonym">Gossypium klotzschianum subsp. raimondii</name>
    <dbReference type="NCBI Taxonomy" id="29730"/>
    <lineage>
        <taxon>Eukaryota</taxon>
        <taxon>Viridiplantae</taxon>
        <taxon>Streptophyta</taxon>
        <taxon>Embryophyta</taxon>
        <taxon>Tracheophyta</taxon>
        <taxon>Spermatophyta</taxon>
        <taxon>Magnoliopsida</taxon>
        <taxon>eudicotyledons</taxon>
        <taxon>Gunneridae</taxon>
        <taxon>Pentapetalae</taxon>
        <taxon>rosids</taxon>
        <taxon>malvids</taxon>
        <taxon>Malvales</taxon>
        <taxon>Malvaceae</taxon>
        <taxon>Malvoideae</taxon>
        <taxon>Gossypium</taxon>
    </lineage>
</organism>
<dbReference type="PANTHER" id="PTHR33599">
    <property type="entry name" value="PROTEIN IDA-LIKE 5"/>
    <property type="match status" value="1"/>
</dbReference>
<dbReference type="Gramene" id="KJB59386">
    <property type="protein sequence ID" value="KJB59386"/>
    <property type="gene ID" value="B456_009G252900"/>
</dbReference>
<comment type="subcellular location">
    <subcellularLocation>
        <location evidence="1">Secreted</location>
        <location evidence="1">Extracellular space</location>
    </subcellularLocation>
</comment>
<evidence type="ECO:0000313" key="6">
    <source>
        <dbReference type="EMBL" id="KJB59386.1"/>
    </source>
</evidence>
<feature type="compositionally biased region" description="Low complexity" evidence="4">
    <location>
        <begin position="40"/>
        <end position="51"/>
    </location>
</feature>
<name>A0A0D2TV97_GOSRA</name>
<dbReference type="InterPro" id="IPR039639">
    <property type="entry name" value="IDA-like"/>
</dbReference>
<feature type="signal peptide" evidence="5">
    <location>
        <begin position="1"/>
        <end position="24"/>
    </location>
</feature>
<evidence type="ECO:0000256" key="1">
    <source>
        <dbReference type="ARBA" id="ARBA00004239"/>
    </source>
</evidence>
<keyword evidence="3 5" id="KW-0732">Signal</keyword>
<feature type="chain" id="PRO_5002252254" description="Protein IDA-LIKE 2" evidence="5">
    <location>
        <begin position="25"/>
        <end position="83"/>
    </location>
</feature>
<accession>A0A0D2TV97</accession>
<reference evidence="6 7" key="1">
    <citation type="journal article" date="2012" name="Nature">
        <title>Repeated polyploidization of Gossypium genomes and the evolution of spinnable cotton fibres.</title>
        <authorList>
            <person name="Paterson A.H."/>
            <person name="Wendel J.F."/>
            <person name="Gundlach H."/>
            <person name="Guo H."/>
            <person name="Jenkins J."/>
            <person name="Jin D."/>
            <person name="Llewellyn D."/>
            <person name="Showmaker K.C."/>
            <person name="Shu S."/>
            <person name="Udall J."/>
            <person name="Yoo M.J."/>
            <person name="Byers R."/>
            <person name="Chen W."/>
            <person name="Doron-Faigenboim A."/>
            <person name="Duke M.V."/>
            <person name="Gong L."/>
            <person name="Grimwood J."/>
            <person name="Grover C."/>
            <person name="Grupp K."/>
            <person name="Hu G."/>
            <person name="Lee T.H."/>
            <person name="Li J."/>
            <person name="Lin L."/>
            <person name="Liu T."/>
            <person name="Marler B.S."/>
            <person name="Page J.T."/>
            <person name="Roberts A.W."/>
            <person name="Romanel E."/>
            <person name="Sanders W.S."/>
            <person name="Szadkowski E."/>
            <person name="Tan X."/>
            <person name="Tang H."/>
            <person name="Xu C."/>
            <person name="Wang J."/>
            <person name="Wang Z."/>
            <person name="Zhang D."/>
            <person name="Zhang L."/>
            <person name="Ashrafi H."/>
            <person name="Bedon F."/>
            <person name="Bowers J.E."/>
            <person name="Brubaker C.L."/>
            <person name="Chee P.W."/>
            <person name="Das S."/>
            <person name="Gingle A.R."/>
            <person name="Haigler C.H."/>
            <person name="Harker D."/>
            <person name="Hoffmann L.V."/>
            <person name="Hovav R."/>
            <person name="Jones D.C."/>
            <person name="Lemke C."/>
            <person name="Mansoor S."/>
            <person name="ur Rahman M."/>
            <person name="Rainville L.N."/>
            <person name="Rambani A."/>
            <person name="Reddy U.K."/>
            <person name="Rong J.K."/>
            <person name="Saranga Y."/>
            <person name="Scheffler B.E."/>
            <person name="Scheffler J.A."/>
            <person name="Stelly D.M."/>
            <person name="Triplett B.A."/>
            <person name="Van Deynze A."/>
            <person name="Vaslin M.F."/>
            <person name="Waghmare V.N."/>
            <person name="Walford S.A."/>
            <person name="Wright R.J."/>
            <person name="Zaki E.A."/>
            <person name="Zhang T."/>
            <person name="Dennis E.S."/>
            <person name="Mayer K.F."/>
            <person name="Peterson D.G."/>
            <person name="Rokhsar D.S."/>
            <person name="Wang X."/>
            <person name="Schmutz J."/>
        </authorList>
    </citation>
    <scope>NUCLEOTIDE SEQUENCE [LARGE SCALE GENOMIC DNA]</scope>
</reference>
<dbReference type="PANTHER" id="PTHR33599:SF11">
    <property type="entry name" value="PROTEIN IDA-LIKE 5"/>
    <property type="match status" value="1"/>
</dbReference>
<evidence type="ECO:0000256" key="2">
    <source>
        <dbReference type="ARBA" id="ARBA00022525"/>
    </source>
</evidence>
<feature type="region of interest" description="Disordered" evidence="4">
    <location>
        <begin position="31"/>
        <end position="83"/>
    </location>
</feature>
<evidence type="ECO:0000256" key="5">
    <source>
        <dbReference type="SAM" id="SignalP"/>
    </source>
</evidence>
<keyword evidence="2" id="KW-0964">Secreted</keyword>
<dbReference type="EMBL" id="CM001748">
    <property type="protein sequence ID" value="KJB59386.1"/>
    <property type="molecule type" value="Genomic_DNA"/>
</dbReference>
<evidence type="ECO:0000313" key="7">
    <source>
        <dbReference type="Proteomes" id="UP000032304"/>
    </source>
</evidence>
<dbReference type="AlphaFoldDB" id="A0A0D2TV97"/>
<keyword evidence="7" id="KW-1185">Reference proteome</keyword>
<proteinExistence type="predicted"/>
<sequence>MGSSRKLVALFLWWFLFIFLVGEAAHASPSRHYSHRLKMNPNSSPRNPPRSFFGALPRSIPIPPSAPSKNHNDIGLQSSATFP</sequence>
<evidence type="ECO:0000256" key="3">
    <source>
        <dbReference type="ARBA" id="ARBA00022729"/>
    </source>
</evidence>
<evidence type="ECO:0008006" key="8">
    <source>
        <dbReference type="Google" id="ProtNLM"/>
    </source>
</evidence>
<dbReference type="GO" id="GO:0010227">
    <property type="term" value="P:floral organ abscission"/>
    <property type="evidence" value="ECO:0007669"/>
    <property type="project" value="InterPro"/>
</dbReference>
<dbReference type="OMA" id="TTHQHYW"/>
<evidence type="ECO:0000256" key="4">
    <source>
        <dbReference type="SAM" id="MobiDB-lite"/>
    </source>
</evidence>
<dbReference type="STRING" id="29730.A0A0D2TV97"/>
<dbReference type="GO" id="GO:0005576">
    <property type="term" value="C:extracellular region"/>
    <property type="evidence" value="ECO:0007669"/>
    <property type="project" value="UniProtKB-SubCell"/>
</dbReference>